<organism evidence="2 3">
    <name type="scientific">Penicillium camemberti (strain FM 013)</name>
    <dbReference type="NCBI Taxonomy" id="1429867"/>
    <lineage>
        <taxon>Eukaryota</taxon>
        <taxon>Fungi</taxon>
        <taxon>Dikarya</taxon>
        <taxon>Ascomycota</taxon>
        <taxon>Pezizomycotina</taxon>
        <taxon>Eurotiomycetes</taxon>
        <taxon>Eurotiomycetidae</taxon>
        <taxon>Eurotiales</taxon>
        <taxon>Aspergillaceae</taxon>
        <taxon>Penicillium</taxon>
    </lineage>
</organism>
<feature type="region of interest" description="Disordered" evidence="1">
    <location>
        <begin position="1"/>
        <end position="43"/>
    </location>
</feature>
<proteinExistence type="predicted"/>
<keyword evidence="3" id="KW-1185">Reference proteome</keyword>
<feature type="region of interest" description="Disordered" evidence="1">
    <location>
        <begin position="61"/>
        <end position="117"/>
    </location>
</feature>
<evidence type="ECO:0000313" key="3">
    <source>
        <dbReference type="Proteomes" id="UP000053732"/>
    </source>
</evidence>
<feature type="compositionally biased region" description="Basic and acidic residues" evidence="1">
    <location>
        <begin position="1"/>
        <end position="18"/>
    </location>
</feature>
<dbReference type="EMBL" id="HG793151">
    <property type="protein sequence ID" value="CRL26515.1"/>
    <property type="molecule type" value="Genomic_DNA"/>
</dbReference>
<reference evidence="2 3" key="1">
    <citation type="journal article" date="2014" name="Nat. Commun.">
        <title>Multiple recent horizontal transfers of a large genomic region in cheese making fungi.</title>
        <authorList>
            <person name="Cheeseman K."/>
            <person name="Ropars J."/>
            <person name="Renault P."/>
            <person name="Dupont J."/>
            <person name="Gouzy J."/>
            <person name="Branca A."/>
            <person name="Abraham A.L."/>
            <person name="Ceppi M."/>
            <person name="Conseiller E."/>
            <person name="Debuchy R."/>
            <person name="Malagnac F."/>
            <person name="Goarin A."/>
            <person name="Silar P."/>
            <person name="Lacoste S."/>
            <person name="Sallet E."/>
            <person name="Bensimon A."/>
            <person name="Giraud T."/>
            <person name="Brygoo Y."/>
        </authorList>
    </citation>
    <scope>NUCLEOTIDE SEQUENCE [LARGE SCALE GENOMIC DNA]</scope>
    <source>
        <strain evidence="3">FM 013</strain>
    </source>
</reference>
<feature type="compositionally biased region" description="Polar residues" evidence="1">
    <location>
        <begin position="20"/>
        <end position="34"/>
    </location>
</feature>
<name>A0A0G4PJD0_PENC3</name>
<sequence>MKTDRDQNPLDPNYEKRRSSLGSMEDQQQDQSNVKQEDIMVDREVAPSSRAMCSELAHQHALEGVHKSTERRSSQEVDHNSFLSDLSTDRGLQAHPEQLEEGKTWIGTRRDVFMKQR</sequence>
<feature type="compositionally biased region" description="Basic and acidic residues" evidence="1">
    <location>
        <begin position="61"/>
        <end position="79"/>
    </location>
</feature>
<protein>
    <submittedName>
        <fullName evidence="2">Str. FM013</fullName>
    </submittedName>
</protein>
<evidence type="ECO:0000313" key="2">
    <source>
        <dbReference type="EMBL" id="CRL26515.1"/>
    </source>
</evidence>
<gene>
    <name evidence="2" type="ORF">PCAMFM013_S018g000208</name>
</gene>
<feature type="compositionally biased region" description="Basic and acidic residues" evidence="1">
    <location>
        <begin position="97"/>
        <end position="117"/>
    </location>
</feature>
<dbReference type="AlphaFoldDB" id="A0A0G4PJD0"/>
<accession>A0A0G4PJD0</accession>
<evidence type="ECO:0000256" key="1">
    <source>
        <dbReference type="SAM" id="MobiDB-lite"/>
    </source>
</evidence>
<dbReference type="Proteomes" id="UP000053732">
    <property type="component" value="Unassembled WGS sequence"/>
</dbReference>